<dbReference type="OrthoDB" id="10061064at2759"/>
<evidence type="ECO:0000313" key="5">
    <source>
        <dbReference type="EMBL" id="SCZ92332.1"/>
    </source>
</evidence>
<gene>
    <name evidence="5" type="ORF">BZ3500_MVSOF-1268-A1-R1_CHR5-2G07789</name>
</gene>
<organism evidence="5 6">
    <name type="scientific">Microbotryum saponariae</name>
    <dbReference type="NCBI Taxonomy" id="289078"/>
    <lineage>
        <taxon>Eukaryota</taxon>
        <taxon>Fungi</taxon>
        <taxon>Dikarya</taxon>
        <taxon>Basidiomycota</taxon>
        <taxon>Pucciniomycotina</taxon>
        <taxon>Microbotryomycetes</taxon>
        <taxon>Microbotryales</taxon>
        <taxon>Microbotryaceae</taxon>
        <taxon>Microbotryum</taxon>
    </lineage>
</organism>
<keyword evidence="3" id="KW-0813">Transport</keyword>
<dbReference type="STRING" id="289078.A0A2X0LKI7"/>
<dbReference type="GO" id="GO:0031965">
    <property type="term" value="C:nuclear membrane"/>
    <property type="evidence" value="ECO:0007669"/>
    <property type="project" value="TreeGrafter"/>
</dbReference>
<dbReference type="InterPro" id="IPR038422">
    <property type="entry name" value="Cut8/Sts1_sf"/>
</dbReference>
<evidence type="ECO:0000313" key="6">
    <source>
        <dbReference type="Proteomes" id="UP000249723"/>
    </source>
</evidence>
<evidence type="ECO:0000256" key="4">
    <source>
        <dbReference type="SAM" id="MobiDB-lite"/>
    </source>
</evidence>
<evidence type="ECO:0000256" key="3">
    <source>
        <dbReference type="RuleBase" id="RU368013"/>
    </source>
</evidence>
<dbReference type="Proteomes" id="UP000249723">
    <property type="component" value="Unassembled WGS sequence"/>
</dbReference>
<comment type="subcellular location">
    <subcellularLocation>
        <location evidence="3">Cytoplasm</location>
    </subcellularLocation>
    <subcellularLocation>
        <location evidence="3">Nucleus</location>
    </subcellularLocation>
</comment>
<protein>
    <recommendedName>
        <fullName evidence="3">Tethering factor for nuclear proteasome STS1</fullName>
    </recommendedName>
</protein>
<keyword evidence="3" id="KW-0963">Cytoplasm</keyword>
<comment type="similarity">
    <text evidence="1 3">Belongs to the cut8/STS1 family.</text>
</comment>
<feature type="region of interest" description="Disordered" evidence="4">
    <location>
        <begin position="1"/>
        <end position="60"/>
    </location>
</feature>
<keyword evidence="2 3" id="KW-0539">Nucleus</keyword>
<keyword evidence="3" id="KW-0653">Protein transport</keyword>
<reference evidence="6" key="1">
    <citation type="submission" date="2016-10" db="EMBL/GenBank/DDBJ databases">
        <authorList>
            <person name="Jeantristanb JTB J.-T."/>
            <person name="Ricardo R."/>
        </authorList>
    </citation>
    <scope>NUCLEOTIDE SEQUENCE [LARGE SCALE GENOMIC DNA]</scope>
</reference>
<accession>A0A2X0LKI7</accession>
<sequence>MSMQVEPPSPVHQQPHQHQYHHHHHHHHHHHSMNPPSSWVASAAAPSLSSSPSSSANASSHVVPFGAIPGSQPGALSFGFGLSAASHMSSHSQQQPPATATGGWGHAASASAAWGQAATTQHQQQQAALRSNNTAATPASPAVAVSSRRRRRRSLSMDDDEAQDASMDQHIRSSPRTIAAAPPSSTRGIKKARVASTSIAQATPGPTTADLGKALASLSKESLLSLLNKLVSTSPQLVPTIEALLPPPTLSHSIEMIHHLERAVVAALPGGQNLRDEYVFGRVRVPLEQFVAESKSFLAAFCSPTPRISSTSISSDDEIGHPSTTFAFLFALTSSLRRLELALPSTRSQVLSTTSDPMNPIASHLLPLTINQWHVWLTRLSTGVNHEGRMLAATTLRTWFAKLEELCVDSPGVGLVGGRGEGVAKRAMEGVRERLRKEVGWVIGWREGAGAGMEADGRGIETEEEEEL</sequence>
<dbReference type="InterPro" id="IPR013868">
    <property type="entry name" value="Cut8/Sts1_fam"/>
</dbReference>
<comment type="function">
    <text evidence="3">Involved in ubiquitin-mediated protein degradation. Regulatory factor in the ubiquitin/proteasome pathway that controls the turnover of proteasome substrates. Targets proteasomes to the nucleus and facilitates the degradation of nuclear proteins.</text>
</comment>
<dbReference type="GO" id="GO:0015031">
    <property type="term" value="P:protein transport"/>
    <property type="evidence" value="ECO:0007669"/>
    <property type="project" value="UniProtKB-UniRule"/>
</dbReference>
<name>A0A2X0LKI7_9BASI</name>
<evidence type="ECO:0000256" key="1">
    <source>
        <dbReference type="ARBA" id="ARBA00006199"/>
    </source>
</evidence>
<keyword evidence="6" id="KW-1185">Reference proteome</keyword>
<dbReference type="GO" id="GO:0031144">
    <property type="term" value="P:proteasome localization"/>
    <property type="evidence" value="ECO:0007669"/>
    <property type="project" value="UniProtKB-UniRule"/>
</dbReference>
<comment type="subunit">
    <text evidence="3">Binds the proteasome.</text>
</comment>
<feature type="region of interest" description="Disordered" evidence="4">
    <location>
        <begin position="87"/>
        <end position="205"/>
    </location>
</feature>
<feature type="compositionally biased region" description="Low complexity" evidence="4">
    <location>
        <begin position="87"/>
        <end position="146"/>
    </location>
</feature>
<dbReference type="PANTHER" id="PTHR28032:SF1">
    <property type="entry name" value="FI02826P"/>
    <property type="match status" value="1"/>
</dbReference>
<feature type="compositionally biased region" description="Basic residues" evidence="4">
    <location>
        <begin position="18"/>
        <end position="32"/>
    </location>
</feature>
<dbReference type="AlphaFoldDB" id="A0A2X0LKI7"/>
<feature type="compositionally biased region" description="Polar residues" evidence="4">
    <location>
        <begin position="195"/>
        <end position="205"/>
    </location>
</feature>
<dbReference type="Gene3D" id="1.20.58.1590">
    <property type="entry name" value="Tethering factor for nuclear proteasome Cut8/Sts1"/>
    <property type="match status" value="1"/>
</dbReference>
<feature type="compositionally biased region" description="Low complexity" evidence="4">
    <location>
        <begin position="35"/>
        <end position="60"/>
    </location>
</feature>
<dbReference type="GO" id="GO:0070628">
    <property type="term" value="F:proteasome binding"/>
    <property type="evidence" value="ECO:0007669"/>
    <property type="project" value="TreeGrafter"/>
</dbReference>
<dbReference type="Pfam" id="PF08559">
    <property type="entry name" value="Cut8"/>
    <property type="match status" value="1"/>
</dbReference>
<proteinExistence type="inferred from homology"/>
<evidence type="ECO:0000256" key="2">
    <source>
        <dbReference type="ARBA" id="ARBA00023242"/>
    </source>
</evidence>
<dbReference type="PANTHER" id="PTHR28032">
    <property type="entry name" value="FI02826P"/>
    <property type="match status" value="1"/>
</dbReference>
<dbReference type="GO" id="GO:0005737">
    <property type="term" value="C:cytoplasm"/>
    <property type="evidence" value="ECO:0007669"/>
    <property type="project" value="UniProtKB-SubCell"/>
</dbReference>
<dbReference type="GO" id="GO:0071630">
    <property type="term" value="P:nuclear protein quality control by the ubiquitin-proteasome system"/>
    <property type="evidence" value="ECO:0007669"/>
    <property type="project" value="UniProtKB-UniRule"/>
</dbReference>
<dbReference type="EMBL" id="FMWP01000018">
    <property type="protein sequence ID" value="SCZ92332.1"/>
    <property type="molecule type" value="Genomic_DNA"/>
</dbReference>